<dbReference type="SMART" id="SM01144">
    <property type="entry name" value="DTW"/>
    <property type="match status" value="1"/>
</dbReference>
<sequence>MSRTLCPCCQRPPKACICTFIADIENDIHLVVLQHPSEVSQTKGTVALLAKSLQSCQVIVGESFDEEASFLQMMEQYQLVLLYPGEQAQTLDQNLVMKLTNHDQSNENIETHAKSNTNTEAKPLCLLILDGTWKKAYRMFMLSTKLQQLPQVCLPDYLANTGQYLIRKVAKKNALSSLEASCYALALLEQSTEQIYDSAEQGNDSVPITPEHAGKYQPLLEKFQQFNQFQLSFRPANKSLKET</sequence>
<feature type="domain" description="DTW" evidence="6">
    <location>
        <begin position="2"/>
        <end position="235"/>
    </location>
</feature>
<proteinExistence type="inferred from homology"/>
<evidence type="ECO:0000256" key="1">
    <source>
        <dbReference type="ARBA" id="ARBA00012386"/>
    </source>
</evidence>
<dbReference type="OrthoDB" id="268835at2"/>
<dbReference type="Proteomes" id="UP000321822">
    <property type="component" value="Unassembled WGS sequence"/>
</dbReference>
<organism evidence="7 8">
    <name type="scientific">Colwellia demingiae</name>
    <dbReference type="NCBI Taxonomy" id="89401"/>
    <lineage>
        <taxon>Bacteria</taxon>
        <taxon>Pseudomonadati</taxon>
        <taxon>Pseudomonadota</taxon>
        <taxon>Gammaproteobacteria</taxon>
        <taxon>Alteromonadales</taxon>
        <taxon>Colwelliaceae</taxon>
        <taxon>Colwellia</taxon>
    </lineage>
</organism>
<dbReference type="EC" id="2.5.1.25" evidence="1"/>
<evidence type="ECO:0000259" key="6">
    <source>
        <dbReference type="SMART" id="SM01144"/>
    </source>
</evidence>
<dbReference type="InterPro" id="IPR039262">
    <property type="entry name" value="DTWD2/TAPT"/>
</dbReference>
<dbReference type="RefSeq" id="WP_146782360.1">
    <property type="nucleotide sequence ID" value="NZ_VOLT01000001.1"/>
</dbReference>
<evidence type="ECO:0000256" key="3">
    <source>
        <dbReference type="ARBA" id="ARBA00022691"/>
    </source>
</evidence>
<name>A0A5C6QTL2_9GAMM</name>
<keyword evidence="8" id="KW-1185">Reference proteome</keyword>
<dbReference type="InterPro" id="IPR005636">
    <property type="entry name" value="DTW"/>
</dbReference>
<evidence type="ECO:0000256" key="5">
    <source>
        <dbReference type="ARBA" id="ARBA00034489"/>
    </source>
</evidence>
<dbReference type="GO" id="GO:0016432">
    <property type="term" value="F:tRNA-uridine aminocarboxypropyltransferase activity"/>
    <property type="evidence" value="ECO:0007669"/>
    <property type="project" value="UniProtKB-EC"/>
</dbReference>
<reference evidence="7 8" key="1">
    <citation type="submission" date="2019-07" db="EMBL/GenBank/DDBJ databases">
        <title>Genomes of sea-ice associated Colwellia species.</title>
        <authorList>
            <person name="Bowman J.P."/>
        </authorList>
    </citation>
    <scope>NUCLEOTIDE SEQUENCE [LARGE SCALE GENOMIC DNA]</scope>
    <source>
        <strain evidence="7 8">ACAM 459</strain>
    </source>
</reference>
<evidence type="ECO:0000313" key="8">
    <source>
        <dbReference type="Proteomes" id="UP000321822"/>
    </source>
</evidence>
<keyword evidence="2" id="KW-0808">Transferase</keyword>
<evidence type="ECO:0000256" key="4">
    <source>
        <dbReference type="ARBA" id="ARBA00022694"/>
    </source>
</evidence>
<comment type="caution">
    <text evidence="7">The sequence shown here is derived from an EMBL/GenBank/DDBJ whole genome shotgun (WGS) entry which is preliminary data.</text>
</comment>
<evidence type="ECO:0000256" key="2">
    <source>
        <dbReference type="ARBA" id="ARBA00022679"/>
    </source>
</evidence>
<dbReference type="EMBL" id="VOLT01000001">
    <property type="protein sequence ID" value="TWX71868.1"/>
    <property type="molecule type" value="Genomic_DNA"/>
</dbReference>
<dbReference type="PANTHER" id="PTHR21392">
    <property type="entry name" value="TRNA-URIDINE AMINOCARBOXYPROPYLTRANSFERASE 2"/>
    <property type="match status" value="1"/>
</dbReference>
<dbReference type="Pfam" id="PF03942">
    <property type="entry name" value="DTW"/>
    <property type="match status" value="1"/>
</dbReference>
<protein>
    <recommendedName>
        <fullName evidence="1">tRNA-uridine aminocarboxypropyltransferase</fullName>
        <ecNumber evidence="1">2.5.1.25</ecNumber>
    </recommendedName>
</protein>
<dbReference type="GO" id="GO:0008033">
    <property type="term" value="P:tRNA processing"/>
    <property type="evidence" value="ECO:0007669"/>
    <property type="project" value="UniProtKB-KW"/>
</dbReference>
<gene>
    <name evidence="7" type="ORF">ESZ36_01150</name>
</gene>
<keyword evidence="4" id="KW-0819">tRNA processing</keyword>
<accession>A0A5C6QTL2</accession>
<evidence type="ECO:0000313" key="7">
    <source>
        <dbReference type="EMBL" id="TWX71868.1"/>
    </source>
</evidence>
<dbReference type="PANTHER" id="PTHR21392:SF0">
    <property type="entry name" value="TRNA-URIDINE AMINOCARBOXYPROPYLTRANSFERASE 2"/>
    <property type="match status" value="1"/>
</dbReference>
<keyword evidence="3" id="KW-0949">S-adenosyl-L-methionine</keyword>
<dbReference type="AlphaFoldDB" id="A0A5C6QTL2"/>
<comment type="similarity">
    <text evidence="5">Belongs to the TDD superfamily. DTWD2 family.</text>
</comment>